<dbReference type="PROSITE" id="PS50853">
    <property type="entry name" value="FN3"/>
    <property type="match status" value="1"/>
</dbReference>
<protein>
    <recommendedName>
        <fullName evidence="8">F5/8 type C domain-containing protein</fullName>
    </recommendedName>
</protein>
<dbReference type="SUPFAM" id="SSF49785">
    <property type="entry name" value="Galactose-binding domain-like"/>
    <property type="match status" value="1"/>
</dbReference>
<dbReference type="SUPFAM" id="SSF75005">
    <property type="entry name" value="Arabinanase/levansucrase/invertase"/>
    <property type="match status" value="1"/>
</dbReference>
<dbReference type="RefSeq" id="XP_005783679.1">
    <property type="nucleotide sequence ID" value="XM_005783622.1"/>
</dbReference>
<dbReference type="SUPFAM" id="SSF49265">
    <property type="entry name" value="Fibronectin type III"/>
    <property type="match status" value="1"/>
</dbReference>
<dbReference type="PANTHER" id="PTHR42812">
    <property type="entry name" value="BETA-XYLOSIDASE"/>
    <property type="match status" value="1"/>
</dbReference>
<accession>A0A0D3K665</accession>
<dbReference type="Proteomes" id="UP000013827">
    <property type="component" value="Unassembled WGS sequence"/>
</dbReference>
<dbReference type="GO" id="GO:0005975">
    <property type="term" value="P:carbohydrate metabolic process"/>
    <property type="evidence" value="ECO:0007669"/>
    <property type="project" value="InterPro"/>
</dbReference>
<dbReference type="Pfam" id="PF04616">
    <property type="entry name" value="Glyco_hydro_43"/>
    <property type="match status" value="1"/>
</dbReference>
<feature type="domain" description="Fibronectin type-III" evidence="5">
    <location>
        <begin position="633"/>
        <end position="725"/>
    </location>
</feature>
<dbReference type="InterPro" id="IPR036116">
    <property type="entry name" value="FN3_sf"/>
</dbReference>
<evidence type="ECO:0000259" key="4">
    <source>
        <dbReference type="PROSITE" id="PS50022"/>
    </source>
</evidence>
<dbReference type="AlphaFoldDB" id="A0A0D3K665"/>
<dbReference type="InterPro" id="IPR008979">
    <property type="entry name" value="Galactose-bd-like_sf"/>
</dbReference>
<dbReference type="HOGENOM" id="CLU_343703_0_0_1"/>
<dbReference type="InterPro" id="IPR051795">
    <property type="entry name" value="Glycosyl_Hydrlase_43"/>
</dbReference>
<dbReference type="KEGG" id="ehx:EMIHUDRAFT_468251"/>
<proteinExistence type="inferred from homology"/>
<dbReference type="PaxDb" id="2903-EOD31250"/>
<reference evidence="7" key="1">
    <citation type="journal article" date="2013" name="Nature">
        <title>Pan genome of the phytoplankton Emiliania underpins its global distribution.</title>
        <authorList>
            <person name="Read B.A."/>
            <person name="Kegel J."/>
            <person name="Klute M.J."/>
            <person name="Kuo A."/>
            <person name="Lefebvre S.C."/>
            <person name="Maumus F."/>
            <person name="Mayer C."/>
            <person name="Miller J."/>
            <person name="Monier A."/>
            <person name="Salamov A."/>
            <person name="Young J."/>
            <person name="Aguilar M."/>
            <person name="Claverie J.M."/>
            <person name="Frickenhaus S."/>
            <person name="Gonzalez K."/>
            <person name="Herman E.K."/>
            <person name="Lin Y.C."/>
            <person name="Napier J."/>
            <person name="Ogata H."/>
            <person name="Sarno A.F."/>
            <person name="Shmutz J."/>
            <person name="Schroeder D."/>
            <person name="de Vargas C."/>
            <person name="Verret F."/>
            <person name="von Dassow P."/>
            <person name="Valentin K."/>
            <person name="Van de Peer Y."/>
            <person name="Wheeler G."/>
            <person name="Dacks J.B."/>
            <person name="Delwiche C.F."/>
            <person name="Dyhrman S.T."/>
            <person name="Glockner G."/>
            <person name="John U."/>
            <person name="Richards T."/>
            <person name="Worden A.Z."/>
            <person name="Zhang X."/>
            <person name="Grigoriev I.V."/>
            <person name="Allen A.E."/>
            <person name="Bidle K."/>
            <person name="Borodovsky M."/>
            <person name="Bowler C."/>
            <person name="Brownlee C."/>
            <person name="Cock J.M."/>
            <person name="Elias M."/>
            <person name="Gladyshev V.N."/>
            <person name="Groth M."/>
            <person name="Guda C."/>
            <person name="Hadaegh A."/>
            <person name="Iglesias-Rodriguez M.D."/>
            <person name="Jenkins J."/>
            <person name="Jones B.M."/>
            <person name="Lawson T."/>
            <person name="Leese F."/>
            <person name="Lindquist E."/>
            <person name="Lobanov A."/>
            <person name="Lomsadze A."/>
            <person name="Malik S.B."/>
            <person name="Marsh M.E."/>
            <person name="Mackinder L."/>
            <person name="Mock T."/>
            <person name="Mueller-Roeber B."/>
            <person name="Pagarete A."/>
            <person name="Parker M."/>
            <person name="Probert I."/>
            <person name="Quesneville H."/>
            <person name="Raines C."/>
            <person name="Rensing S.A."/>
            <person name="Riano-Pachon D.M."/>
            <person name="Richier S."/>
            <person name="Rokitta S."/>
            <person name="Shiraiwa Y."/>
            <person name="Soanes D.M."/>
            <person name="van der Giezen M."/>
            <person name="Wahlund T.M."/>
            <person name="Williams B."/>
            <person name="Wilson W."/>
            <person name="Wolfe G."/>
            <person name="Wurch L.L."/>
        </authorList>
    </citation>
    <scope>NUCLEOTIDE SEQUENCE</scope>
</reference>
<dbReference type="PROSITE" id="PS50022">
    <property type="entry name" value="FA58C_3"/>
    <property type="match status" value="1"/>
</dbReference>
<dbReference type="eggNOG" id="ENOG502SYJV">
    <property type="taxonomic scope" value="Eukaryota"/>
</dbReference>
<dbReference type="CDD" id="cd08982">
    <property type="entry name" value="GH43-like"/>
    <property type="match status" value="1"/>
</dbReference>
<feature type="domain" description="F5/8 type C" evidence="4">
    <location>
        <begin position="466"/>
        <end position="624"/>
    </location>
</feature>
<dbReference type="Gene3D" id="2.60.40.10">
    <property type="entry name" value="Immunoglobulins"/>
    <property type="match status" value="1"/>
</dbReference>
<evidence type="ECO:0000259" key="5">
    <source>
        <dbReference type="PROSITE" id="PS50853"/>
    </source>
</evidence>
<reference evidence="6" key="2">
    <citation type="submission" date="2024-10" db="UniProtKB">
        <authorList>
            <consortium name="EnsemblProtists"/>
        </authorList>
    </citation>
    <scope>IDENTIFICATION</scope>
</reference>
<keyword evidence="3" id="KW-0326">Glycosidase</keyword>
<dbReference type="GO" id="GO:0004553">
    <property type="term" value="F:hydrolase activity, hydrolyzing O-glycosyl compounds"/>
    <property type="evidence" value="ECO:0007669"/>
    <property type="project" value="InterPro"/>
</dbReference>
<evidence type="ECO:0000256" key="1">
    <source>
        <dbReference type="ARBA" id="ARBA00009865"/>
    </source>
</evidence>
<dbReference type="PANTHER" id="PTHR42812:SF12">
    <property type="entry name" value="BETA-XYLOSIDASE-RELATED"/>
    <property type="match status" value="1"/>
</dbReference>
<dbReference type="Gene3D" id="2.115.10.20">
    <property type="entry name" value="Glycosyl hydrolase domain, family 43"/>
    <property type="match status" value="1"/>
</dbReference>
<sequence length="725" mass="79288">MAPATPGLCWTVPCPYTKACLPRATSKQRFVINIGHQTLELTYPMISTSFTEYVVPEIIWWQYDALPLTRELLAYAFPTARLYFGTTDAPRCLKTRSFRPQGTRGTFTAATGKAFRALVWRRPPDERSGKTEEQCGREGGTVRGCLYAAMNCFELAVAVGGAAAAAPTFCNPIDLPYRFQPTTGESFREGADPTMVVFGGRYLLFLSKNGGYYASNDMLRWSLIVPTGAICLPVDDYAPTVMQMEGRLFFTASHSRALYTTDDPFKGKWREVATLPSYADPALFLDDDGRVYLAYGSHQTWGPTGGGNASHVVELDPARGWREVSHHSAVAFADAARNGWEVSGNGNDDYRLAPYVEGPWITKVGGVYFLQYASPGTQFFTYSDGFFVAKSLRDLGHSHHSKYSPFSPFSAKPTGFMRGAGHGSIFRGLDGGLWHVTTAVIARRIRRLVINPVHVQGEWMNADTYLGDFPVGVDGRRPDWQLLSLHKPATASSTSGANAPSRAFDEDIRTCWSAETGAAGEWLAVDLGANATAYAVQLNFAEVGAKQTGRLPLRDACRYYCEASADGVRWTVVPELDRREGGRDSPHDYVALRQPLSLRHLRVISAHTPAGAAFGLSDLRIFGTTAAVKPPARVGAPRVTRDSADARRASVAWDAAARAEWYVVRFGERGAPGQFHSYQVYGGATSLETRALSAGVEYDFVVDAFNEGGRTVGTPTAPRPAQRHP</sequence>
<keyword evidence="7" id="KW-1185">Reference proteome</keyword>
<dbReference type="GeneID" id="17276523"/>
<evidence type="ECO:0000256" key="2">
    <source>
        <dbReference type="ARBA" id="ARBA00022801"/>
    </source>
</evidence>
<dbReference type="Pfam" id="PF00754">
    <property type="entry name" value="F5_F8_type_C"/>
    <property type="match status" value="1"/>
</dbReference>
<dbReference type="InterPro" id="IPR013783">
    <property type="entry name" value="Ig-like_fold"/>
</dbReference>
<organism evidence="6 7">
    <name type="scientific">Emiliania huxleyi (strain CCMP1516)</name>
    <dbReference type="NCBI Taxonomy" id="280463"/>
    <lineage>
        <taxon>Eukaryota</taxon>
        <taxon>Haptista</taxon>
        <taxon>Haptophyta</taxon>
        <taxon>Prymnesiophyceae</taxon>
        <taxon>Isochrysidales</taxon>
        <taxon>Noelaerhabdaceae</taxon>
        <taxon>Emiliania</taxon>
    </lineage>
</organism>
<evidence type="ECO:0000256" key="3">
    <source>
        <dbReference type="ARBA" id="ARBA00023295"/>
    </source>
</evidence>
<dbReference type="InterPro" id="IPR003961">
    <property type="entry name" value="FN3_dom"/>
</dbReference>
<comment type="similarity">
    <text evidence="1">Belongs to the glycosyl hydrolase 43 family.</text>
</comment>
<evidence type="ECO:0000313" key="7">
    <source>
        <dbReference type="Proteomes" id="UP000013827"/>
    </source>
</evidence>
<dbReference type="Gene3D" id="2.60.120.260">
    <property type="entry name" value="Galactose-binding domain-like"/>
    <property type="match status" value="1"/>
</dbReference>
<dbReference type="EnsemblProtists" id="EOD31250">
    <property type="protein sequence ID" value="EOD31250"/>
    <property type="gene ID" value="EMIHUDRAFT_468251"/>
</dbReference>
<dbReference type="InterPro" id="IPR006710">
    <property type="entry name" value="Glyco_hydro_43"/>
</dbReference>
<evidence type="ECO:0000313" key="6">
    <source>
        <dbReference type="EnsemblProtists" id="EOD31250"/>
    </source>
</evidence>
<name>A0A0D3K665_EMIH1</name>
<evidence type="ECO:0008006" key="8">
    <source>
        <dbReference type="Google" id="ProtNLM"/>
    </source>
</evidence>
<keyword evidence="2" id="KW-0378">Hydrolase</keyword>
<dbReference type="InterPro" id="IPR000421">
    <property type="entry name" value="FA58C"/>
</dbReference>
<dbReference type="InterPro" id="IPR023296">
    <property type="entry name" value="Glyco_hydro_beta-prop_sf"/>
</dbReference>